<proteinExistence type="predicted"/>
<evidence type="ECO:0000313" key="7">
    <source>
        <dbReference type="EMBL" id="BDG02982.1"/>
    </source>
</evidence>
<dbReference type="InterPro" id="IPR014349">
    <property type="entry name" value="Rieske_Fe-S_prot"/>
</dbReference>
<dbReference type="InterPro" id="IPR036922">
    <property type="entry name" value="Rieske_2Fe-2S_sf"/>
</dbReference>
<accession>A0ABN6MPQ0</accession>
<dbReference type="Gene3D" id="2.102.10.10">
    <property type="entry name" value="Rieske [2Fe-2S] iron-sulphur domain"/>
    <property type="match status" value="1"/>
</dbReference>
<keyword evidence="1" id="KW-0001">2Fe-2S</keyword>
<gene>
    <name evidence="7" type="ORF">AMOR_19780</name>
</gene>
<keyword evidence="5" id="KW-1015">Disulfide bond</keyword>
<dbReference type="Proteomes" id="UP001162891">
    <property type="component" value="Chromosome"/>
</dbReference>
<evidence type="ECO:0000259" key="6">
    <source>
        <dbReference type="PROSITE" id="PS51296"/>
    </source>
</evidence>
<dbReference type="Pfam" id="PF00355">
    <property type="entry name" value="Rieske"/>
    <property type="match status" value="1"/>
</dbReference>
<feature type="domain" description="Rieske" evidence="6">
    <location>
        <begin position="64"/>
        <end position="161"/>
    </location>
</feature>
<evidence type="ECO:0000256" key="5">
    <source>
        <dbReference type="ARBA" id="ARBA00023157"/>
    </source>
</evidence>
<keyword evidence="4" id="KW-0411">Iron-sulfur</keyword>
<evidence type="ECO:0000256" key="4">
    <source>
        <dbReference type="ARBA" id="ARBA00023014"/>
    </source>
</evidence>
<dbReference type="PROSITE" id="PS51296">
    <property type="entry name" value="RIESKE"/>
    <property type="match status" value="1"/>
</dbReference>
<dbReference type="EMBL" id="AP025591">
    <property type="protein sequence ID" value="BDG02982.1"/>
    <property type="molecule type" value="Genomic_DNA"/>
</dbReference>
<reference evidence="8" key="1">
    <citation type="journal article" date="2022" name="Int. J. Syst. Evol. Microbiol.">
        <title>Anaeromyxobacter oryzae sp. nov., Anaeromyxobacter diazotrophicus sp. nov. and Anaeromyxobacter paludicola sp. nov., isolated from paddy soils.</title>
        <authorList>
            <person name="Itoh H."/>
            <person name="Xu Z."/>
            <person name="Mise K."/>
            <person name="Masuda Y."/>
            <person name="Ushijima N."/>
            <person name="Hayakawa C."/>
            <person name="Shiratori Y."/>
            <person name="Senoo K."/>
        </authorList>
    </citation>
    <scope>NUCLEOTIDE SEQUENCE [LARGE SCALE GENOMIC DNA]</scope>
    <source>
        <strain evidence="8">Red232</strain>
    </source>
</reference>
<evidence type="ECO:0000256" key="2">
    <source>
        <dbReference type="ARBA" id="ARBA00022723"/>
    </source>
</evidence>
<protein>
    <recommendedName>
        <fullName evidence="6">Rieske domain-containing protein</fullName>
    </recommendedName>
</protein>
<name>A0ABN6MPQ0_9BACT</name>
<keyword evidence="3" id="KW-0408">Iron</keyword>
<evidence type="ECO:0000256" key="3">
    <source>
        <dbReference type="ARBA" id="ARBA00023004"/>
    </source>
</evidence>
<evidence type="ECO:0000256" key="1">
    <source>
        <dbReference type="ARBA" id="ARBA00022714"/>
    </source>
</evidence>
<dbReference type="PANTHER" id="PTHR10134">
    <property type="entry name" value="CYTOCHROME B-C1 COMPLEX SUBUNIT RIESKE, MITOCHONDRIAL"/>
    <property type="match status" value="1"/>
</dbReference>
<sequence>MSDGPGAKAPRWRLDFPIRWDEDHYVTRRELAKFLALGSALLAAATGSVALLGDRFRPRGGPAVRIADAAAIAPGGSLLFRYPTDGDPCILLRLADGRLVAYSQVCTHLSCAVVHEPGSTDLFCPCHHGWFGVADGRPLAGPPRRRLPRILLEERRGAIFAVGVEA</sequence>
<evidence type="ECO:0000313" key="8">
    <source>
        <dbReference type="Proteomes" id="UP001162891"/>
    </source>
</evidence>
<keyword evidence="8" id="KW-1185">Reference proteome</keyword>
<dbReference type="RefSeq" id="WP_248360660.1">
    <property type="nucleotide sequence ID" value="NZ_AP025591.1"/>
</dbReference>
<keyword evidence="2" id="KW-0479">Metal-binding</keyword>
<dbReference type="InterPro" id="IPR017941">
    <property type="entry name" value="Rieske_2Fe-2S"/>
</dbReference>
<organism evidence="7 8">
    <name type="scientific">Anaeromyxobacter oryzae</name>
    <dbReference type="NCBI Taxonomy" id="2918170"/>
    <lineage>
        <taxon>Bacteria</taxon>
        <taxon>Pseudomonadati</taxon>
        <taxon>Myxococcota</taxon>
        <taxon>Myxococcia</taxon>
        <taxon>Myxococcales</taxon>
        <taxon>Cystobacterineae</taxon>
        <taxon>Anaeromyxobacteraceae</taxon>
        <taxon>Anaeromyxobacter</taxon>
    </lineage>
</organism>
<dbReference type="SUPFAM" id="SSF50022">
    <property type="entry name" value="ISP domain"/>
    <property type="match status" value="1"/>
</dbReference>